<dbReference type="PANTHER" id="PTHR27006:SF619">
    <property type="entry name" value="CYSTEINE-RICH RECEPTOR-LIKE PROTEIN KINASE 15"/>
    <property type="match status" value="1"/>
</dbReference>
<organism evidence="1 2">
    <name type="scientific">Liquidambar formosana</name>
    <name type="common">Formosan gum</name>
    <dbReference type="NCBI Taxonomy" id="63359"/>
    <lineage>
        <taxon>Eukaryota</taxon>
        <taxon>Viridiplantae</taxon>
        <taxon>Streptophyta</taxon>
        <taxon>Embryophyta</taxon>
        <taxon>Tracheophyta</taxon>
        <taxon>Spermatophyta</taxon>
        <taxon>Magnoliopsida</taxon>
        <taxon>eudicotyledons</taxon>
        <taxon>Gunneridae</taxon>
        <taxon>Pentapetalae</taxon>
        <taxon>Saxifragales</taxon>
        <taxon>Altingiaceae</taxon>
        <taxon>Liquidambar</taxon>
    </lineage>
</organism>
<dbReference type="Proteomes" id="UP001415857">
    <property type="component" value="Unassembled WGS sequence"/>
</dbReference>
<sequence>MELFQAYELWKEDKGMDFTDPSLDDATSSCKLMTCLQVALLCVQEQLADRPSILEVFSMLRNEAATIARPKKPAFSAKRDEDGGNNSIYNCSVNDASISQMLPQ</sequence>
<dbReference type="AlphaFoldDB" id="A0AAP0R3D4"/>
<keyword evidence="2" id="KW-1185">Reference proteome</keyword>
<gene>
    <name evidence="1" type="ORF">L1049_007385</name>
</gene>
<reference evidence="1 2" key="1">
    <citation type="journal article" date="2024" name="Plant J.">
        <title>Genome sequences and population genomics reveal climatic adaptation and genomic divergence between two closely related sweetgum species.</title>
        <authorList>
            <person name="Xu W.Q."/>
            <person name="Ren C.Q."/>
            <person name="Zhang X.Y."/>
            <person name="Comes H.P."/>
            <person name="Liu X.H."/>
            <person name="Li Y.G."/>
            <person name="Kettle C.J."/>
            <person name="Jalonen R."/>
            <person name="Gaisberger H."/>
            <person name="Ma Y.Z."/>
            <person name="Qiu Y.X."/>
        </authorList>
    </citation>
    <scope>NUCLEOTIDE SEQUENCE [LARGE SCALE GENOMIC DNA]</scope>
    <source>
        <strain evidence="1">Hangzhou</strain>
    </source>
</reference>
<dbReference type="Gene3D" id="1.10.510.10">
    <property type="entry name" value="Transferase(Phosphotransferase) domain 1"/>
    <property type="match status" value="1"/>
</dbReference>
<proteinExistence type="predicted"/>
<evidence type="ECO:0000313" key="2">
    <source>
        <dbReference type="Proteomes" id="UP001415857"/>
    </source>
</evidence>
<name>A0AAP0R3D4_LIQFO</name>
<accession>A0AAP0R3D4</accession>
<comment type="caution">
    <text evidence="1">The sequence shown here is derived from an EMBL/GenBank/DDBJ whole genome shotgun (WGS) entry which is preliminary data.</text>
</comment>
<evidence type="ECO:0000313" key="1">
    <source>
        <dbReference type="EMBL" id="KAK9267015.1"/>
    </source>
</evidence>
<dbReference type="PANTHER" id="PTHR27006">
    <property type="entry name" value="PROMASTIGOTE SURFACE ANTIGEN PROTEIN PSA"/>
    <property type="match status" value="1"/>
</dbReference>
<dbReference type="EMBL" id="JBBPBK010000030">
    <property type="protein sequence ID" value="KAK9267015.1"/>
    <property type="molecule type" value="Genomic_DNA"/>
</dbReference>
<protein>
    <submittedName>
        <fullName evidence="1">Uncharacterized protein</fullName>
    </submittedName>
</protein>